<dbReference type="GO" id="GO:0008270">
    <property type="term" value="F:zinc ion binding"/>
    <property type="evidence" value="ECO:0007669"/>
    <property type="project" value="UniProtKB-UniRule"/>
</dbReference>
<organism evidence="4 5">
    <name type="scientific">Salinimonas sediminis</name>
    <dbReference type="NCBI Taxonomy" id="2303538"/>
    <lineage>
        <taxon>Bacteria</taxon>
        <taxon>Pseudomonadati</taxon>
        <taxon>Pseudomonadota</taxon>
        <taxon>Gammaproteobacteria</taxon>
        <taxon>Alteromonadales</taxon>
        <taxon>Alteromonadaceae</taxon>
        <taxon>Alteromonas/Salinimonas group</taxon>
        <taxon>Salinimonas</taxon>
    </lineage>
</organism>
<accession>A0A346NPM4</accession>
<feature type="binding site" evidence="3">
    <location>
        <position position="25"/>
    </location>
    <ligand>
        <name>Zn(2+)</name>
        <dbReference type="ChEBI" id="CHEBI:29105"/>
    </ligand>
</feature>
<evidence type="ECO:0000256" key="3">
    <source>
        <dbReference type="HAMAP-Rule" id="MF_00649"/>
    </source>
</evidence>
<comment type="subunit">
    <text evidence="3">Interacts with GyrB.</text>
</comment>
<dbReference type="SUPFAM" id="SSF57716">
    <property type="entry name" value="Glucocorticoid receptor-like (DNA-binding domain)"/>
    <property type="match status" value="1"/>
</dbReference>
<dbReference type="RefSeq" id="WP_108567553.1">
    <property type="nucleotide sequence ID" value="NZ_CP031769.1"/>
</dbReference>
<sequence length="77" mass="8645">MIVKCPICAKSVEWSAELSPYRPFCSKKCQLTDLGEWASEERTIPAAKQSPDASPDAVDIEEIEAMLSQQPDDFFKH</sequence>
<dbReference type="HAMAP" id="MF_00649">
    <property type="entry name" value="DNA_gyrase_inhibitor_YacG"/>
    <property type="match status" value="1"/>
</dbReference>
<dbReference type="AlphaFoldDB" id="A0A346NPM4"/>
<name>A0A346NPM4_9ALTE</name>
<proteinExistence type="inferred from homology"/>
<dbReference type="PANTHER" id="PTHR36150">
    <property type="entry name" value="DNA GYRASE INHIBITOR YACG"/>
    <property type="match status" value="1"/>
</dbReference>
<protein>
    <recommendedName>
        <fullName evidence="3">DNA gyrase inhibitor YacG</fullName>
    </recommendedName>
</protein>
<gene>
    <name evidence="3 4" type="primary">yacG</name>
    <name evidence="4" type="ORF">D0Y50_14650</name>
</gene>
<feature type="binding site" evidence="3">
    <location>
        <position position="8"/>
    </location>
    <ligand>
        <name>Zn(2+)</name>
        <dbReference type="ChEBI" id="CHEBI:29105"/>
    </ligand>
</feature>
<feature type="binding site" evidence="3">
    <location>
        <position position="5"/>
    </location>
    <ligand>
        <name>Zn(2+)</name>
        <dbReference type="ChEBI" id="CHEBI:29105"/>
    </ligand>
</feature>
<dbReference type="KEGG" id="salm:D0Y50_14650"/>
<keyword evidence="1 3" id="KW-0479">Metal-binding</keyword>
<dbReference type="Gene3D" id="3.30.50.10">
    <property type="entry name" value="Erythroid Transcription Factor GATA-1, subunit A"/>
    <property type="match status" value="1"/>
</dbReference>
<keyword evidence="2 3" id="KW-0862">Zinc</keyword>
<comment type="cofactor">
    <cofactor evidence="3">
        <name>Zn(2+)</name>
        <dbReference type="ChEBI" id="CHEBI:29105"/>
    </cofactor>
    <text evidence="3">Binds 1 zinc ion.</text>
</comment>
<dbReference type="InterPro" id="IPR013088">
    <property type="entry name" value="Znf_NHR/GATA"/>
</dbReference>
<dbReference type="Pfam" id="PF03884">
    <property type="entry name" value="YacG"/>
    <property type="match status" value="1"/>
</dbReference>
<dbReference type="InterPro" id="IPR005584">
    <property type="entry name" value="DNA_gyrase_inhibitor_YacG"/>
</dbReference>
<dbReference type="EMBL" id="CP031769">
    <property type="protein sequence ID" value="AXR07481.1"/>
    <property type="molecule type" value="Genomic_DNA"/>
</dbReference>
<evidence type="ECO:0000313" key="5">
    <source>
        <dbReference type="Proteomes" id="UP000262073"/>
    </source>
</evidence>
<keyword evidence="5" id="KW-1185">Reference proteome</keyword>
<dbReference type="OrthoDB" id="9809663at2"/>
<dbReference type="NCBIfam" id="NF001638">
    <property type="entry name" value="PRK00418.1"/>
    <property type="match status" value="1"/>
</dbReference>
<dbReference type="Proteomes" id="UP000262073">
    <property type="component" value="Chromosome"/>
</dbReference>
<comment type="similarity">
    <text evidence="3">Belongs to the DNA gyrase inhibitor YacG family.</text>
</comment>
<evidence type="ECO:0000313" key="4">
    <source>
        <dbReference type="EMBL" id="AXR07481.1"/>
    </source>
</evidence>
<comment type="function">
    <text evidence="3">Inhibits all the catalytic activities of DNA gyrase by preventing its interaction with DNA. Acts by binding directly to the C-terminal domain of GyrB, which probably disrupts DNA binding by the gyrase.</text>
</comment>
<feature type="binding site" evidence="3">
    <location>
        <position position="29"/>
    </location>
    <ligand>
        <name>Zn(2+)</name>
        <dbReference type="ChEBI" id="CHEBI:29105"/>
    </ligand>
</feature>
<dbReference type="GO" id="GO:0006355">
    <property type="term" value="P:regulation of DNA-templated transcription"/>
    <property type="evidence" value="ECO:0007669"/>
    <property type="project" value="InterPro"/>
</dbReference>
<dbReference type="GO" id="GO:0008657">
    <property type="term" value="F:DNA topoisomerase type II (double strand cut, ATP-hydrolyzing) inhibitor activity"/>
    <property type="evidence" value="ECO:0007669"/>
    <property type="project" value="UniProtKB-UniRule"/>
</dbReference>
<reference evidence="4 5" key="1">
    <citation type="submission" date="2018-08" db="EMBL/GenBank/DDBJ databases">
        <title>Salinimonas sediminis sp. nov., a piezophilic bacterium isolated from a deep-sea sediment sample from the New Britain Trench.</title>
        <authorList>
            <person name="Cao J."/>
        </authorList>
    </citation>
    <scope>NUCLEOTIDE SEQUENCE [LARGE SCALE GENOMIC DNA]</scope>
    <source>
        <strain evidence="4 5">N102</strain>
    </source>
</reference>
<evidence type="ECO:0000256" key="2">
    <source>
        <dbReference type="ARBA" id="ARBA00022833"/>
    </source>
</evidence>
<evidence type="ECO:0000256" key="1">
    <source>
        <dbReference type="ARBA" id="ARBA00022723"/>
    </source>
</evidence>
<dbReference type="PANTHER" id="PTHR36150:SF1">
    <property type="entry name" value="DNA GYRASE INHIBITOR YACG"/>
    <property type="match status" value="1"/>
</dbReference>